<comment type="caution">
    <text evidence="5">The sequence shown here is derived from an EMBL/GenBank/DDBJ whole genome shotgun (WGS) entry which is preliminary data.</text>
</comment>
<feature type="domain" description="FecR protein" evidence="3">
    <location>
        <begin position="128"/>
        <end position="218"/>
    </location>
</feature>
<dbReference type="PANTHER" id="PTHR30273">
    <property type="entry name" value="PERIPLASMIC SIGNAL SENSOR AND SIGMA FACTOR ACTIVATOR FECR-RELATED"/>
    <property type="match status" value="1"/>
</dbReference>
<dbReference type="PIRSF" id="PIRSF018266">
    <property type="entry name" value="FecR"/>
    <property type="match status" value="1"/>
</dbReference>
<dbReference type="InterPro" id="IPR012373">
    <property type="entry name" value="Ferrdict_sens_TM"/>
</dbReference>
<dbReference type="GO" id="GO:0016989">
    <property type="term" value="F:sigma factor antagonist activity"/>
    <property type="evidence" value="ECO:0007669"/>
    <property type="project" value="TreeGrafter"/>
</dbReference>
<reference evidence="5" key="1">
    <citation type="journal article" date="2012" name="PLoS ONE">
        <title>Gene sets for utilization of primary and secondary nutrition supplies in the distal gut of endangered iberian lynx.</title>
        <authorList>
            <person name="Alcaide M."/>
            <person name="Messina E."/>
            <person name="Richter M."/>
            <person name="Bargiela R."/>
            <person name="Peplies J."/>
            <person name="Huws S.A."/>
            <person name="Newbold C.J."/>
            <person name="Golyshin P.N."/>
            <person name="Simon M.A."/>
            <person name="Lopez G."/>
            <person name="Yakimov M.M."/>
            <person name="Ferrer M."/>
        </authorList>
    </citation>
    <scope>NUCLEOTIDE SEQUENCE</scope>
</reference>
<evidence type="ECO:0000256" key="2">
    <source>
        <dbReference type="SAM" id="Phobius"/>
    </source>
</evidence>
<keyword evidence="1" id="KW-0175">Coiled coil</keyword>
<evidence type="ECO:0000259" key="3">
    <source>
        <dbReference type="Pfam" id="PF04773"/>
    </source>
</evidence>
<dbReference type="Gene3D" id="2.60.120.1440">
    <property type="match status" value="1"/>
</dbReference>
<sequence length="335" mass="38551">MKEKKMNNLNEDIINNYLTGQCSEEEIIQLNQWIKESDENARQLFRMEEAFHAGRYSCYENKERMARAEKRLYKALEAEKNKQKRILRTHNWMKYAAVLTALVFIGTGVGVWLQQHKSTQQMLVTVANEGKVKEVVLSDGSKVWLNNAAVLQYPREFSGNRRNVHLEGEAYFEVTKDRQRPFTVESDAMRVRVLGTSFNFKCDRHCRIAEATLIEGEIEVKGNKEEGMIILAPGQRAELNKSNGRLTVKQVDAKMDAVWHDNLIPFQKANIFTISKALERFYNVKIILSPDIQLDKTYSGVLKRKSDIGSVLKSLQNSIPINYKIIEGNIFISSK</sequence>
<dbReference type="EMBL" id="AMCI01004735">
    <property type="protein sequence ID" value="EJW97482.1"/>
    <property type="molecule type" value="Genomic_DNA"/>
</dbReference>
<evidence type="ECO:0000313" key="5">
    <source>
        <dbReference type="EMBL" id="EJW97482.1"/>
    </source>
</evidence>
<dbReference type="AlphaFoldDB" id="J9G6R1"/>
<keyword evidence="2" id="KW-0812">Transmembrane</keyword>
<keyword evidence="2" id="KW-1133">Transmembrane helix</keyword>
<feature type="coiled-coil region" evidence="1">
    <location>
        <begin position="59"/>
        <end position="86"/>
    </location>
</feature>
<feature type="domain" description="Protein FecR C-terminal" evidence="4">
    <location>
        <begin position="266"/>
        <end position="331"/>
    </location>
</feature>
<dbReference type="FunFam" id="2.60.120.1440:FF:000001">
    <property type="entry name" value="Putative anti-sigma factor"/>
    <property type="match status" value="1"/>
</dbReference>
<accession>J9G6R1</accession>
<organism evidence="5">
    <name type="scientific">gut metagenome</name>
    <dbReference type="NCBI Taxonomy" id="749906"/>
    <lineage>
        <taxon>unclassified sequences</taxon>
        <taxon>metagenomes</taxon>
        <taxon>organismal metagenomes</taxon>
    </lineage>
</organism>
<keyword evidence="2" id="KW-0472">Membrane</keyword>
<dbReference type="Pfam" id="PF16344">
    <property type="entry name" value="FecR_C"/>
    <property type="match status" value="1"/>
</dbReference>
<gene>
    <name evidence="5" type="ORF">EVA_14395</name>
</gene>
<evidence type="ECO:0000259" key="4">
    <source>
        <dbReference type="Pfam" id="PF16344"/>
    </source>
</evidence>
<name>J9G6R1_9ZZZZ</name>
<protein>
    <submittedName>
        <fullName evidence="5">Sigma factor regulatory protein, FecR/PupR family</fullName>
    </submittedName>
</protein>
<dbReference type="Gene3D" id="3.55.50.30">
    <property type="match status" value="1"/>
</dbReference>
<dbReference type="InterPro" id="IPR006860">
    <property type="entry name" value="FecR"/>
</dbReference>
<dbReference type="Pfam" id="PF04773">
    <property type="entry name" value="FecR"/>
    <property type="match status" value="1"/>
</dbReference>
<proteinExistence type="predicted"/>
<evidence type="ECO:0000256" key="1">
    <source>
        <dbReference type="SAM" id="Coils"/>
    </source>
</evidence>
<dbReference type="InterPro" id="IPR032508">
    <property type="entry name" value="FecR_C"/>
</dbReference>
<feature type="transmembrane region" description="Helical" evidence="2">
    <location>
        <begin position="92"/>
        <end position="113"/>
    </location>
</feature>
<dbReference type="PANTHER" id="PTHR30273:SF2">
    <property type="entry name" value="PROTEIN FECR"/>
    <property type="match status" value="1"/>
</dbReference>